<dbReference type="InterPro" id="IPR002716">
    <property type="entry name" value="PIN_dom"/>
</dbReference>
<keyword evidence="3" id="KW-1185">Reference proteome</keyword>
<dbReference type="InterPro" id="IPR052919">
    <property type="entry name" value="TA_system_RNase"/>
</dbReference>
<reference evidence="2 3" key="1">
    <citation type="submission" date="2019-12" db="EMBL/GenBank/DDBJ databases">
        <title>Comparative genomics gives insights into the taxonomy of the Azoarcus-Aromatoleum group and reveals separate origins of nif in the plant-associated Azoarcus and non-plant-associated Aromatoleum sub-groups.</title>
        <authorList>
            <person name="Lafos M."/>
            <person name="Maluk M."/>
            <person name="Batista M."/>
            <person name="Junghare M."/>
            <person name="Carmona M."/>
            <person name="Faoro H."/>
            <person name="Cruz L.M."/>
            <person name="Battistoni F."/>
            <person name="De Souza E."/>
            <person name="Pedrosa F."/>
            <person name="Chen W.-M."/>
            <person name="Poole P.S."/>
            <person name="Dixon R.A."/>
            <person name="James E.K."/>
        </authorList>
    </citation>
    <scope>NUCLEOTIDE SEQUENCE [LARGE SCALE GENOMIC DNA]</scope>
    <source>
        <strain evidence="2 3">22Lin</strain>
    </source>
</reference>
<dbReference type="InterPro" id="IPR029060">
    <property type="entry name" value="PIN-like_dom_sf"/>
</dbReference>
<dbReference type="RefSeq" id="WP_169258951.1">
    <property type="nucleotide sequence ID" value="NZ_WTVQ01000004.1"/>
</dbReference>
<dbReference type="Proteomes" id="UP000648984">
    <property type="component" value="Unassembled WGS sequence"/>
</dbReference>
<organism evidence="2 3">
    <name type="scientific">Aromatoleum diolicum</name>
    <dbReference type="NCBI Taxonomy" id="75796"/>
    <lineage>
        <taxon>Bacteria</taxon>
        <taxon>Pseudomonadati</taxon>
        <taxon>Pseudomonadota</taxon>
        <taxon>Betaproteobacteria</taxon>
        <taxon>Rhodocyclales</taxon>
        <taxon>Rhodocyclaceae</taxon>
        <taxon>Aromatoleum</taxon>
    </lineage>
</organism>
<dbReference type="EMBL" id="WTVQ01000004">
    <property type="protein sequence ID" value="NMG73795.1"/>
    <property type="molecule type" value="Genomic_DNA"/>
</dbReference>
<sequence length="128" mass="14237">MNLLLDTHVALWAITDSPKLPQKARDVIASPKTTVWVSAASVWEIAIKHALGRGDMPVSSQDAVRYFQESGYRILPIEAEHAVAVEDLSAHHQDPFDRMLVAQALVEPMRLMTHDPLVALYNDTAIKI</sequence>
<dbReference type="Gene3D" id="3.40.50.1010">
    <property type="entry name" value="5'-nuclease"/>
    <property type="match status" value="1"/>
</dbReference>
<name>A0ABX1Q9J3_9RHOO</name>
<accession>A0ABX1Q9J3</accession>
<dbReference type="InterPro" id="IPR041705">
    <property type="entry name" value="PIN_Sll0205"/>
</dbReference>
<dbReference type="CDD" id="cd09872">
    <property type="entry name" value="PIN_Sll0205-like"/>
    <property type="match status" value="1"/>
</dbReference>
<dbReference type="PANTHER" id="PTHR36173">
    <property type="entry name" value="RIBONUCLEASE VAPC16-RELATED"/>
    <property type="match status" value="1"/>
</dbReference>
<evidence type="ECO:0000313" key="2">
    <source>
        <dbReference type="EMBL" id="NMG73795.1"/>
    </source>
</evidence>
<evidence type="ECO:0000259" key="1">
    <source>
        <dbReference type="Pfam" id="PF01850"/>
    </source>
</evidence>
<dbReference type="SUPFAM" id="SSF88723">
    <property type="entry name" value="PIN domain-like"/>
    <property type="match status" value="1"/>
</dbReference>
<evidence type="ECO:0000313" key="3">
    <source>
        <dbReference type="Proteomes" id="UP000648984"/>
    </source>
</evidence>
<protein>
    <submittedName>
        <fullName evidence="2">PIN domain-containing protein</fullName>
    </submittedName>
</protein>
<dbReference type="Pfam" id="PF01850">
    <property type="entry name" value="PIN"/>
    <property type="match status" value="1"/>
</dbReference>
<comment type="caution">
    <text evidence="2">The sequence shown here is derived from an EMBL/GenBank/DDBJ whole genome shotgun (WGS) entry which is preliminary data.</text>
</comment>
<gene>
    <name evidence="2" type="ORF">GPA25_03390</name>
</gene>
<dbReference type="PANTHER" id="PTHR36173:SF2">
    <property type="entry name" value="RIBONUCLEASE VAPC16"/>
    <property type="match status" value="1"/>
</dbReference>
<feature type="domain" description="PIN" evidence="1">
    <location>
        <begin position="4"/>
        <end position="115"/>
    </location>
</feature>
<proteinExistence type="predicted"/>